<gene>
    <name evidence="1" type="ORF">HKW66_Vig0143150</name>
</gene>
<dbReference type="EMBL" id="JABFOF010000005">
    <property type="protein sequence ID" value="KAG2397449.1"/>
    <property type="molecule type" value="Genomic_DNA"/>
</dbReference>
<evidence type="ECO:0000313" key="1">
    <source>
        <dbReference type="EMBL" id="KAG2397449.1"/>
    </source>
</evidence>
<comment type="caution">
    <text evidence="1">The sequence shown here is derived from an EMBL/GenBank/DDBJ whole genome shotgun (WGS) entry which is preliminary data.</text>
</comment>
<dbReference type="AlphaFoldDB" id="A0A8T0KE05"/>
<sequence length="92" mass="10306">MRSVSHGTKELCRMQRLHNAIHRSFVSCRMRNVVCRASQVEKVHVCLVRTQTNGDKRHVNTNSGTFGGMIHDKTSDDVGLGNNDNVNIEENG</sequence>
<reference evidence="1 2" key="1">
    <citation type="submission" date="2020-05" db="EMBL/GenBank/DDBJ databases">
        <title>Vigna angularis (adzuki bean) Var. LongXiaoDou No. 4 denovo assembly.</title>
        <authorList>
            <person name="Xiang H."/>
        </authorList>
    </citation>
    <scope>NUCLEOTIDE SEQUENCE [LARGE SCALE GENOMIC DNA]</scope>
    <source>
        <tissue evidence="1">Leaf</tissue>
    </source>
</reference>
<protein>
    <submittedName>
        <fullName evidence="1">Uncharacterized protein</fullName>
    </submittedName>
</protein>
<organism evidence="1 2">
    <name type="scientific">Phaseolus angularis</name>
    <name type="common">Azuki bean</name>
    <name type="synonym">Vigna angularis</name>
    <dbReference type="NCBI Taxonomy" id="3914"/>
    <lineage>
        <taxon>Eukaryota</taxon>
        <taxon>Viridiplantae</taxon>
        <taxon>Streptophyta</taxon>
        <taxon>Embryophyta</taxon>
        <taxon>Tracheophyta</taxon>
        <taxon>Spermatophyta</taxon>
        <taxon>Magnoliopsida</taxon>
        <taxon>eudicotyledons</taxon>
        <taxon>Gunneridae</taxon>
        <taxon>Pentapetalae</taxon>
        <taxon>rosids</taxon>
        <taxon>fabids</taxon>
        <taxon>Fabales</taxon>
        <taxon>Fabaceae</taxon>
        <taxon>Papilionoideae</taxon>
        <taxon>50 kb inversion clade</taxon>
        <taxon>NPAAA clade</taxon>
        <taxon>indigoferoid/millettioid clade</taxon>
        <taxon>Phaseoleae</taxon>
        <taxon>Vigna</taxon>
    </lineage>
</organism>
<evidence type="ECO:0000313" key="2">
    <source>
        <dbReference type="Proteomes" id="UP000743370"/>
    </source>
</evidence>
<name>A0A8T0KE05_PHAAN</name>
<dbReference type="Proteomes" id="UP000743370">
    <property type="component" value="Unassembled WGS sequence"/>
</dbReference>
<accession>A0A8T0KE05</accession>
<proteinExistence type="predicted"/>